<reference evidence="3" key="2">
    <citation type="submission" date="2020-10" db="EMBL/GenBank/DDBJ databases">
        <authorList>
            <person name="Cooper E.A."/>
            <person name="Brenton Z.W."/>
            <person name="Flinn B.S."/>
            <person name="Jenkins J."/>
            <person name="Shu S."/>
            <person name="Flowers D."/>
            <person name="Luo F."/>
            <person name="Wang Y."/>
            <person name="Xia P."/>
            <person name="Barry K."/>
            <person name="Daum C."/>
            <person name="Lipzen A."/>
            <person name="Yoshinaga Y."/>
            <person name="Schmutz J."/>
            <person name="Saski C."/>
            <person name="Vermerris W."/>
            <person name="Kresovich S."/>
        </authorList>
    </citation>
    <scope>NUCLEOTIDE SEQUENCE</scope>
</reference>
<keyword evidence="2" id="KW-0732">Signal</keyword>
<feature type="region of interest" description="Disordered" evidence="1">
    <location>
        <begin position="41"/>
        <end position="71"/>
    </location>
</feature>
<evidence type="ECO:0000313" key="3">
    <source>
        <dbReference type="EMBL" id="KAG0528722.1"/>
    </source>
</evidence>
<comment type="caution">
    <text evidence="3">The sequence shown here is derived from an EMBL/GenBank/DDBJ whole genome shotgun (WGS) entry which is preliminary data.</text>
</comment>
<accession>A0A921QVF0</accession>
<proteinExistence type="predicted"/>
<feature type="signal peptide" evidence="2">
    <location>
        <begin position="1"/>
        <end position="27"/>
    </location>
</feature>
<evidence type="ECO:0000256" key="2">
    <source>
        <dbReference type="SAM" id="SignalP"/>
    </source>
</evidence>
<gene>
    <name evidence="3" type="ORF">BDA96_05G036800</name>
</gene>
<dbReference type="EMBL" id="CM027684">
    <property type="protein sequence ID" value="KAG0528722.1"/>
    <property type="molecule type" value="Genomic_DNA"/>
</dbReference>
<dbReference type="Proteomes" id="UP000807115">
    <property type="component" value="Chromosome 5"/>
</dbReference>
<organism evidence="3 4">
    <name type="scientific">Sorghum bicolor</name>
    <name type="common">Sorghum</name>
    <name type="synonym">Sorghum vulgare</name>
    <dbReference type="NCBI Taxonomy" id="4558"/>
    <lineage>
        <taxon>Eukaryota</taxon>
        <taxon>Viridiplantae</taxon>
        <taxon>Streptophyta</taxon>
        <taxon>Embryophyta</taxon>
        <taxon>Tracheophyta</taxon>
        <taxon>Spermatophyta</taxon>
        <taxon>Magnoliopsida</taxon>
        <taxon>Liliopsida</taxon>
        <taxon>Poales</taxon>
        <taxon>Poaceae</taxon>
        <taxon>PACMAD clade</taxon>
        <taxon>Panicoideae</taxon>
        <taxon>Andropogonodae</taxon>
        <taxon>Andropogoneae</taxon>
        <taxon>Sorghinae</taxon>
        <taxon>Sorghum</taxon>
    </lineage>
</organism>
<evidence type="ECO:0000256" key="1">
    <source>
        <dbReference type="SAM" id="MobiDB-lite"/>
    </source>
</evidence>
<sequence length="71" mass="7775">MICQLNAYCTGPACMFLLLSFLCDVEFHLCFRDHSLKQRVYVTTPPPQQSDRFSNGRGRGSDGGASSTGGK</sequence>
<evidence type="ECO:0000313" key="4">
    <source>
        <dbReference type="Proteomes" id="UP000807115"/>
    </source>
</evidence>
<evidence type="ECO:0008006" key="5">
    <source>
        <dbReference type="Google" id="ProtNLM"/>
    </source>
</evidence>
<reference evidence="3" key="1">
    <citation type="journal article" date="2019" name="BMC Genomics">
        <title>A new reference genome for Sorghum bicolor reveals high levels of sequence similarity between sweet and grain genotypes: implications for the genetics of sugar metabolism.</title>
        <authorList>
            <person name="Cooper E.A."/>
            <person name="Brenton Z.W."/>
            <person name="Flinn B.S."/>
            <person name="Jenkins J."/>
            <person name="Shu S."/>
            <person name="Flowers D."/>
            <person name="Luo F."/>
            <person name="Wang Y."/>
            <person name="Xia P."/>
            <person name="Barry K."/>
            <person name="Daum C."/>
            <person name="Lipzen A."/>
            <person name="Yoshinaga Y."/>
            <person name="Schmutz J."/>
            <person name="Saski C."/>
            <person name="Vermerris W."/>
            <person name="Kresovich S."/>
        </authorList>
    </citation>
    <scope>NUCLEOTIDE SEQUENCE</scope>
</reference>
<name>A0A921QVF0_SORBI</name>
<dbReference type="AlphaFoldDB" id="A0A921QVF0"/>
<protein>
    <recommendedName>
        <fullName evidence="5">Secreted protein</fullName>
    </recommendedName>
</protein>
<feature type="chain" id="PRO_5037991430" description="Secreted protein" evidence="2">
    <location>
        <begin position="28"/>
        <end position="71"/>
    </location>
</feature>
<feature type="compositionally biased region" description="Gly residues" evidence="1">
    <location>
        <begin position="57"/>
        <end position="71"/>
    </location>
</feature>